<dbReference type="Proteomes" id="UP000007383">
    <property type="component" value="Chromosome"/>
</dbReference>
<dbReference type="EMBL" id="CP003282">
    <property type="protein sequence ID" value="AFG37296.1"/>
    <property type="molecule type" value="Genomic_DNA"/>
</dbReference>
<evidence type="ECO:0000313" key="2">
    <source>
        <dbReference type="EMBL" id="AFG37296.1"/>
    </source>
</evidence>
<keyword evidence="2" id="KW-0969">Cilium</keyword>
<dbReference type="STRING" id="889378.Spiaf_1218"/>
<protein>
    <submittedName>
        <fullName evidence="2">Uncharacterized protein, cytoplasmic domain of flagellar protein FhlB like protein</fullName>
    </submittedName>
</protein>
<dbReference type="KEGG" id="sfc:Spiaf_1218"/>
<dbReference type="AlphaFoldDB" id="H9UIF3"/>
<keyword evidence="3" id="KW-1185">Reference proteome</keyword>
<dbReference type="PANTHER" id="PTHR30531">
    <property type="entry name" value="FLAGELLAR BIOSYNTHETIC PROTEIN FLHB"/>
    <property type="match status" value="1"/>
</dbReference>
<dbReference type="Gene3D" id="3.40.1690.10">
    <property type="entry name" value="secretion proteins EscU"/>
    <property type="match status" value="1"/>
</dbReference>
<proteinExistence type="inferred from homology"/>
<dbReference type="RefSeq" id="WP_014455285.1">
    <property type="nucleotide sequence ID" value="NC_017098.1"/>
</dbReference>
<dbReference type="Pfam" id="PF01312">
    <property type="entry name" value="Bac_export_2"/>
    <property type="match status" value="1"/>
</dbReference>
<evidence type="ECO:0000256" key="1">
    <source>
        <dbReference type="ARBA" id="ARBA00010690"/>
    </source>
</evidence>
<dbReference type="GO" id="GO:0005886">
    <property type="term" value="C:plasma membrane"/>
    <property type="evidence" value="ECO:0007669"/>
    <property type="project" value="TreeGrafter"/>
</dbReference>
<dbReference type="PATRIC" id="fig|889378.3.peg.1217"/>
<keyword evidence="2" id="KW-0966">Cell projection</keyword>
<dbReference type="HOGENOM" id="CLU_041013_4_2_12"/>
<comment type="similarity">
    <text evidence="1">Belongs to the type III secretion exporter family.</text>
</comment>
<sequence length="93" mass="10575">MSMPTGKPLRAVAVRYTTNLPAPVLVGKGQRLHAERILEIAREHGIQVVQDPDLLEELYPLQIEELIPESLYESVARLLQFVYTLHNNEKNIS</sequence>
<dbReference type="PANTHER" id="PTHR30531:SF12">
    <property type="entry name" value="FLAGELLAR BIOSYNTHETIC PROTEIN FLHB"/>
    <property type="match status" value="1"/>
</dbReference>
<reference evidence="3" key="1">
    <citation type="journal article" date="2013" name="Stand. Genomic Sci.">
        <title>Complete genome sequence of the halophilic bacterium Spirochaeta africana type strain (Z-7692(T)) from the alkaline Lake Magadi in the East African Rift.</title>
        <authorList>
            <person name="Liolos K."/>
            <person name="Abt B."/>
            <person name="Scheuner C."/>
            <person name="Teshima H."/>
            <person name="Held B."/>
            <person name="Lapidus A."/>
            <person name="Nolan M."/>
            <person name="Lucas S."/>
            <person name="Deshpande S."/>
            <person name="Cheng J.F."/>
            <person name="Tapia R."/>
            <person name="Goodwin L.A."/>
            <person name="Pitluck S."/>
            <person name="Pagani I."/>
            <person name="Ivanova N."/>
            <person name="Mavromatis K."/>
            <person name="Mikhailova N."/>
            <person name="Huntemann M."/>
            <person name="Pati A."/>
            <person name="Chen A."/>
            <person name="Palaniappan K."/>
            <person name="Land M."/>
            <person name="Rohde M."/>
            <person name="Tindall B.J."/>
            <person name="Detter J.C."/>
            <person name="Goker M."/>
            <person name="Bristow J."/>
            <person name="Eisen J.A."/>
            <person name="Markowitz V."/>
            <person name="Hugenholtz P."/>
            <person name="Woyke T."/>
            <person name="Klenk H.P."/>
            <person name="Kyrpides N.C."/>
        </authorList>
    </citation>
    <scope>NUCLEOTIDE SEQUENCE</scope>
    <source>
        <strain evidence="3">ATCC 700263 / DSM 8902 / Z-7692</strain>
    </source>
</reference>
<accession>H9UIF3</accession>
<keyword evidence="2" id="KW-0282">Flagellum</keyword>
<dbReference type="eggNOG" id="COG2257">
    <property type="taxonomic scope" value="Bacteria"/>
</dbReference>
<organism evidence="2 3">
    <name type="scientific">Spirochaeta africana (strain ATCC 700263 / DSM 8902 / Z-7692)</name>
    <dbReference type="NCBI Taxonomy" id="889378"/>
    <lineage>
        <taxon>Bacteria</taxon>
        <taxon>Pseudomonadati</taxon>
        <taxon>Spirochaetota</taxon>
        <taxon>Spirochaetia</taxon>
        <taxon>Spirochaetales</taxon>
        <taxon>Spirochaetaceae</taxon>
        <taxon>Spirochaeta</taxon>
    </lineage>
</organism>
<dbReference type="SUPFAM" id="SSF160544">
    <property type="entry name" value="EscU C-terminal domain-like"/>
    <property type="match status" value="1"/>
</dbReference>
<dbReference type="GO" id="GO:0009306">
    <property type="term" value="P:protein secretion"/>
    <property type="evidence" value="ECO:0007669"/>
    <property type="project" value="InterPro"/>
</dbReference>
<gene>
    <name evidence="2" type="ordered locus">Spiaf_1218</name>
</gene>
<evidence type="ECO:0000313" key="3">
    <source>
        <dbReference type="Proteomes" id="UP000007383"/>
    </source>
</evidence>
<dbReference type="InterPro" id="IPR029025">
    <property type="entry name" value="T3SS_substrate_exporter_C"/>
</dbReference>
<name>H9UIF3_SPIAZ</name>
<dbReference type="InterPro" id="IPR006135">
    <property type="entry name" value="T3SS_substrate_exporter"/>
</dbReference>